<dbReference type="PANTHER" id="PTHR43178:SF5">
    <property type="entry name" value="LIPOAMIDE ACYLTRANSFERASE COMPONENT OF BRANCHED-CHAIN ALPHA-KETO ACID DEHYDROGENASE COMPLEX, MITOCHONDRIAL"/>
    <property type="match status" value="1"/>
</dbReference>
<dbReference type="Pfam" id="PF00364">
    <property type="entry name" value="Biotin_lipoyl"/>
    <property type="match status" value="1"/>
</dbReference>
<evidence type="ECO:0000313" key="9">
    <source>
        <dbReference type="Proteomes" id="UP000221734"/>
    </source>
</evidence>
<reference evidence="9" key="1">
    <citation type="submission" date="2017-10" db="EMBL/GenBank/DDBJ databases">
        <authorList>
            <person name="Frank J."/>
        </authorList>
    </citation>
    <scope>NUCLEOTIDE SEQUENCE [LARGE SCALE GENOMIC DNA]</scope>
</reference>
<dbReference type="PROSITE" id="PS00189">
    <property type="entry name" value="LIPOYL"/>
    <property type="match status" value="1"/>
</dbReference>
<dbReference type="Gene3D" id="3.30.559.10">
    <property type="entry name" value="Chloramphenicol acetyltransferase-like domain"/>
    <property type="match status" value="1"/>
</dbReference>
<dbReference type="InterPro" id="IPR023213">
    <property type="entry name" value="CAT-like_dom_sf"/>
</dbReference>
<dbReference type="AlphaFoldDB" id="A0A2C9CJG4"/>
<sequence length="416" mass="46184">MTVDIIMPQMGESVAEGTILKWLVNEGDYVEKEQPLVEISTDKIDTEIPSPSAGIIKKILYKEGAVLAVQTVIAQIEEGEIKAQAGTVKKEQEEKERIEISETAAIVGEREMHEKRYSPLVKKLAKEYNVSLTEIKGSGEFGRVTKKDIMEYISSKREITASKEKIVKEAERETLIPLHPKRKITAERMALSRQTAALVTTVFEVDMTPVTKYRELNREAMKREGIHLTYLPFIAFAVVQALKEHVALNSSWTDNGILQKNYINLGIAVALEDGLVVPVIKDADKKDMFQLAREIQEIAVNARSKKLKPDDVRGGTFTITNYGVNGSLFGTPLILQPQSAILGVGAVVKRPVILGDADAIAVRSMVYLSLSFDHRVMDGAHADAFLHKVKDILETWGESLYEQKKPNPPGGYGGVW</sequence>
<protein>
    <recommendedName>
        <fullName evidence="7">Dihydrolipoamide acetyltransferase component of pyruvate dehydrogenase complex</fullName>
        <ecNumber evidence="7">2.3.1.-</ecNumber>
    </recommendedName>
</protein>
<dbReference type="KEGG" id="kst:KSMBR1_3308"/>
<evidence type="ECO:0000256" key="1">
    <source>
        <dbReference type="ARBA" id="ARBA00001938"/>
    </source>
</evidence>
<dbReference type="SUPFAM" id="SSF51230">
    <property type="entry name" value="Single hybrid motif"/>
    <property type="match status" value="1"/>
</dbReference>
<dbReference type="GO" id="GO:0005737">
    <property type="term" value="C:cytoplasm"/>
    <property type="evidence" value="ECO:0007669"/>
    <property type="project" value="TreeGrafter"/>
</dbReference>
<accession>A0A2C9CJG4</accession>
<evidence type="ECO:0000256" key="2">
    <source>
        <dbReference type="ARBA" id="ARBA00007317"/>
    </source>
</evidence>
<dbReference type="PROSITE" id="PS50968">
    <property type="entry name" value="BIOTINYL_LIPOYL"/>
    <property type="match status" value="1"/>
</dbReference>
<keyword evidence="6 7" id="KW-0012">Acyltransferase</keyword>
<dbReference type="SUPFAM" id="SSF47005">
    <property type="entry name" value="Peripheral subunit-binding domain of 2-oxo acid dehydrogenase complex"/>
    <property type="match status" value="1"/>
</dbReference>
<dbReference type="EMBL" id="LT934425">
    <property type="protein sequence ID" value="SOH05785.1"/>
    <property type="molecule type" value="Genomic_DNA"/>
</dbReference>
<keyword evidence="5 7" id="KW-0450">Lipoyl</keyword>
<dbReference type="EC" id="2.3.1.-" evidence="7"/>
<dbReference type="CDD" id="cd06849">
    <property type="entry name" value="lipoyl_domain"/>
    <property type="match status" value="1"/>
</dbReference>
<organism evidence="8 9">
    <name type="scientific">Kuenenia stuttgartiensis</name>
    <dbReference type="NCBI Taxonomy" id="174633"/>
    <lineage>
        <taxon>Bacteria</taxon>
        <taxon>Pseudomonadati</taxon>
        <taxon>Planctomycetota</taxon>
        <taxon>Candidatus Brocadiia</taxon>
        <taxon>Candidatus Brocadiales</taxon>
        <taxon>Candidatus Brocadiaceae</taxon>
        <taxon>Candidatus Kuenenia</taxon>
    </lineage>
</organism>
<dbReference type="PANTHER" id="PTHR43178">
    <property type="entry name" value="DIHYDROLIPOAMIDE ACETYLTRANSFERASE COMPONENT OF PYRUVATE DEHYDROGENASE COMPLEX"/>
    <property type="match status" value="1"/>
</dbReference>
<dbReference type="GO" id="GO:0016407">
    <property type="term" value="F:acetyltransferase activity"/>
    <property type="evidence" value="ECO:0007669"/>
    <property type="project" value="TreeGrafter"/>
</dbReference>
<dbReference type="InterPro" id="IPR050743">
    <property type="entry name" value="2-oxoacid_DH_E2_comp"/>
</dbReference>
<name>A0A2C9CJG4_KUEST</name>
<dbReference type="InterPro" id="IPR003016">
    <property type="entry name" value="2-oxoA_DH_lipoyl-BS"/>
</dbReference>
<comment type="subunit">
    <text evidence="3">Forms a 24-polypeptide structural core with octahedral symmetry.</text>
</comment>
<dbReference type="PROSITE" id="PS51826">
    <property type="entry name" value="PSBD"/>
    <property type="match status" value="1"/>
</dbReference>
<dbReference type="InterPro" id="IPR036625">
    <property type="entry name" value="E3-bd_dom_sf"/>
</dbReference>
<dbReference type="Pfam" id="PF02817">
    <property type="entry name" value="E3_binding"/>
    <property type="match status" value="1"/>
</dbReference>
<gene>
    <name evidence="8" type="primary">sucB</name>
    <name evidence="8" type="ORF">KSMBR1_3308</name>
</gene>
<evidence type="ECO:0000256" key="6">
    <source>
        <dbReference type="ARBA" id="ARBA00023315"/>
    </source>
</evidence>
<dbReference type="SUPFAM" id="SSF52777">
    <property type="entry name" value="CoA-dependent acyltransferases"/>
    <property type="match status" value="1"/>
</dbReference>
<dbReference type="InterPro" id="IPR001078">
    <property type="entry name" value="2-oxoacid_DH_actylTfrase"/>
</dbReference>
<comment type="similarity">
    <text evidence="2 7">Belongs to the 2-oxoacid dehydrogenase family.</text>
</comment>
<dbReference type="Pfam" id="PF00198">
    <property type="entry name" value="2-oxoacid_dh"/>
    <property type="match status" value="1"/>
</dbReference>
<proteinExistence type="inferred from homology"/>
<evidence type="ECO:0000256" key="7">
    <source>
        <dbReference type="RuleBase" id="RU003423"/>
    </source>
</evidence>
<evidence type="ECO:0000313" key="8">
    <source>
        <dbReference type="EMBL" id="SOH05785.1"/>
    </source>
</evidence>
<evidence type="ECO:0000256" key="4">
    <source>
        <dbReference type="ARBA" id="ARBA00022679"/>
    </source>
</evidence>
<dbReference type="OrthoDB" id="9805770at2"/>
<dbReference type="RefSeq" id="WP_099326320.1">
    <property type="nucleotide sequence ID" value="NZ_LT934425.1"/>
</dbReference>
<keyword evidence="9" id="KW-1185">Reference proteome</keyword>
<evidence type="ECO:0000256" key="5">
    <source>
        <dbReference type="ARBA" id="ARBA00022823"/>
    </source>
</evidence>
<dbReference type="Proteomes" id="UP000221734">
    <property type="component" value="Chromosome Kuenenia_stuttgartiensis_MBR1"/>
</dbReference>
<dbReference type="InterPro" id="IPR011053">
    <property type="entry name" value="Single_hybrid_motif"/>
</dbReference>
<dbReference type="InterPro" id="IPR000089">
    <property type="entry name" value="Biotin_lipoyl"/>
</dbReference>
<evidence type="ECO:0000256" key="3">
    <source>
        <dbReference type="ARBA" id="ARBA00011484"/>
    </source>
</evidence>
<keyword evidence="4 7" id="KW-0808">Transferase</keyword>
<dbReference type="GO" id="GO:0031405">
    <property type="term" value="F:lipoic acid binding"/>
    <property type="evidence" value="ECO:0007669"/>
    <property type="project" value="TreeGrafter"/>
</dbReference>
<dbReference type="InterPro" id="IPR004167">
    <property type="entry name" value="PSBD"/>
</dbReference>
<dbReference type="FunFam" id="3.30.559.10:FF:000007">
    <property type="entry name" value="Dihydrolipoamide acetyltransferase component of pyruvate dehydrogenase complex"/>
    <property type="match status" value="1"/>
</dbReference>
<comment type="cofactor">
    <cofactor evidence="1 7">
        <name>(R)-lipoate</name>
        <dbReference type="ChEBI" id="CHEBI:83088"/>
    </cofactor>
</comment>
<dbReference type="Gene3D" id="4.10.320.10">
    <property type="entry name" value="E3-binding domain"/>
    <property type="match status" value="1"/>
</dbReference>
<dbReference type="Gene3D" id="2.40.50.100">
    <property type="match status" value="1"/>
</dbReference>